<keyword evidence="2" id="KW-1185">Reference proteome</keyword>
<gene>
    <name evidence="1" type="ORF">BaRGS_00016394</name>
</gene>
<dbReference type="Proteomes" id="UP001519460">
    <property type="component" value="Unassembled WGS sequence"/>
</dbReference>
<name>A0ABD0KZU8_9CAEN</name>
<proteinExistence type="predicted"/>
<dbReference type="EMBL" id="JACVVK020000104">
    <property type="protein sequence ID" value="KAK7492297.1"/>
    <property type="molecule type" value="Genomic_DNA"/>
</dbReference>
<organism evidence="1 2">
    <name type="scientific">Batillaria attramentaria</name>
    <dbReference type="NCBI Taxonomy" id="370345"/>
    <lineage>
        <taxon>Eukaryota</taxon>
        <taxon>Metazoa</taxon>
        <taxon>Spiralia</taxon>
        <taxon>Lophotrochozoa</taxon>
        <taxon>Mollusca</taxon>
        <taxon>Gastropoda</taxon>
        <taxon>Caenogastropoda</taxon>
        <taxon>Sorbeoconcha</taxon>
        <taxon>Cerithioidea</taxon>
        <taxon>Batillariidae</taxon>
        <taxon>Batillaria</taxon>
    </lineage>
</organism>
<comment type="caution">
    <text evidence="1">The sequence shown here is derived from an EMBL/GenBank/DDBJ whole genome shotgun (WGS) entry which is preliminary data.</text>
</comment>
<evidence type="ECO:0000313" key="1">
    <source>
        <dbReference type="EMBL" id="KAK7492297.1"/>
    </source>
</evidence>
<protein>
    <submittedName>
        <fullName evidence="1">Uncharacterized protein</fullName>
    </submittedName>
</protein>
<dbReference type="AlphaFoldDB" id="A0ABD0KZU8"/>
<sequence length="123" mass="13454">MAGTTHKHAIKINLIITPKNTNPCPNPEKDGAVLGEAKFIWWERAYEIILEVCYTALPVKLKGALVCCRQGMECYIMSSTQKRHCCNTLRESVTAGREAAYVPVSPPAPCYTALGSACMAAQH</sequence>
<reference evidence="1 2" key="1">
    <citation type="journal article" date="2023" name="Sci. Data">
        <title>Genome assembly of the Korean intertidal mud-creeper Batillaria attramentaria.</title>
        <authorList>
            <person name="Patra A.K."/>
            <person name="Ho P.T."/>
            <person name="Jun S."/>
            <person name="Lee S.J."/>
            <person name="Kim Y."/>
            <person name="Won Y.J."/>
        </authorList>
    </citation>
    <scope>NUCLEOTIDE SEQUENCE [LARGE SCALE GENOMIC DNA]</scope>
    <source>
        <strain evidence="1">Wonlab-2016</strain>
    </source>
</reference>
<evidence type="ECO:0000313" key="2">
    <source>
        <dbReference type="Proteomes" id="UP001519460"/>
    </source>
</evidence>
<accession>A0ABD0KZU8</accession>